<evidence type="ECO:0000256" key="4">
    <source>
        <dbReference type="ARBA" id="ARBA00022803"/>
    </source>
</evidence>
<name>A0A430PXK2_SCHBO</name>
<comment type="subcellular location">
    <subcellularLocation>
        <location evidence="1">Cytoplasm</location>
    </subcellularLocation>
</comment>
<evidence type="ECO:0000256" key="2">
    <source>
        <dbReference type="ARBA" id="ARBA00022490"/>
    </source>
</evidence>
<evidence type="ECO:0000313" key="7">
    <source>
        <dbReference type="EMBL" id="RTG80149.1"/>
    </source>
</evidence>
<organism evidence="7 8">
    <name type="scientific">Schistosoma bovis</name>
    <name type="common">Blood fluke</name>
    <dbReference type="NCBI Taxonomy" id="6184"/>
    <lineage>
        <taxon>Eukaryota</taxon>
        <taxon>Metazoa</taxon>
        <taxon>Spiralia</taxon>
        <taxon>Lophotrochozoa</taxon>
        <taxon>Platyhelminthes</taxon>
        <taxon>Trematoda</taxon>
        <taxon>Digenea</taxon>
        <taxon>Strigeidida</taxon>
        <taxon>Schistosomatoidea</taxon>
        <taxon>Schistosomatidae</taxon>
        <taxon>Schistosoma</taxon>
    </lineage>
</organism>
<dbReference type="AlphaFoldDB" id="A0A430PXK2"/>
<accession>A0A430PXK2</accession>
<evidence type="ECO:0000256" key="5">
    <source>
        <dbReference type="ARBA" id="ARBA00037614"/>
    </source>
</evidence>
<sequence>MELLNGLPKSIRHEDIKFLSSKTVENAISNGTLESERIFNRHLVSENLETLLKKWLDEGDEQCAFYLGQIYFEKEKYNEAWTYFRMGYEKFNDHKSKFQLGDYDLERPISFTRRPKKLGFSAAFNLGRAYYQGYGVCPSTEDAMRCFLFAANNGDSKACISAQTALGYLYSGPEIRDLQKAFQWHSDACGNGSVESQGQCRIY</sequence>
<evidence type="ECO:0000256" key="1">
    <source>
        <dbReference type="ARBA" id="ARBA00004496"/>
    </source>
</evidence>
<keyword evidence="2" id="KW-0963">Cytoplasm</keyword>
<dbReference type="EMBL" id="QMKO01004472">
    <property type="protein sequence ID" value="RTG80149.1"/>
    <property type="molecule type" value="Genomic_DNA"/>
</dbReference>
<comment type="function">
    <text evidence="5">May act as an adapter that regulates LRP2 function.</text>
</comment>
<dbReference type="GO" id="GO:0005737">
    <property type="term" value="C:cytoplasm"/>
    <property type="evidence" value="ECO:0007669"/>
    <property type="project" value="UniProtKB-SubCell"/>
</dbReference>
<keyword evidence="3" id="KW-0677">Repeat</keyword>
<reference evidence="7 8" key="1">
    <citation type="journal article" date="2019" name="PLoS Pathog.">
        <title>Genome sequence of the bovine parasite Schistosoma bovis Tanzania.</title>
        <authorList>
            <person name="Oey H."/>
            <person name="Zakrzewski M."/>
            <person name="Gobert G."/>
            <person name="Gravermann K."/>
            <person name="Stoye J."/>
            <person name="Jones M."/>
            <person name="Mcmanus D."/>
            <person name="Krause L."/>
        </authorList>
    </citation>
    <scope>NUCLEOTIDE SEQUENCE [LARGE SCALE GENOMIC DNA]</scope>
    <source>
        <strain evidence="7 8">TAN1997</strain>
    </source>
</reference>
<comment type="caution">
    <text evidence="7">The sequence shown here is derived from an EMBL/GenBank/DDBJ whole genome shotgun (WGS) entry which is preliminary data.</text>
</comment>
<dbReference type="STRING" id="6184.A0A430PXK2"/>
<dbReference type="Proteomes" id="UP000290809">
    <property type="component" value="Unassembled WGS sequence"/>
</dbReference>
<dbReference type="PANTHER" id="PTHR44554">
    <property type="entry name" value="LRP2-BINDING PROTEIN"/>
    <property type="match status" value="1"/>
</dbReference>
<keyword evidence="8" id="KW-1185">Reference proteome</keyword>
<dbReference type="SMART" id="SM00671">
    <property type="entry name" value="SEL1"/>
    <property type="match status" value="3"/>
</dbReference>
<dbReference type="Gene3D" id="1.25.40.10">
    <property type="entry name" value="Tetratricopeptide repeat domain"/>
    <property type="match status" value="1"/>
</dbReference>
<evidence type="ECO:0000256" key="6">
    <source>
        <dbReference type="ARBA" id="ARBA00039954"/>
    </source>
</evidence>
<dbReference type="PANTHER" id="PTHR44554:SF1">
    <property type="entry name" value="LRP2-BINDING PROTEIN"/>
    <property type="match status" value="1"/>
</dbReference>
<protein>
    <recommendedName>
        <fullName evidence="6">LRP2-binding protein</fullName>
    </recommendedName>
</protein>
<evidence type="ECO:0000313" key="8">
    <source>
        <dbReference type="Proteomes" id="UP000290809"/>
    </source>
</evidence>
<keyword evidence="4" id="KW-0802">TPR repeat</keyword>
<dbReference type="InterPro" id="IPR052323">
    <property type="entry name" value="LRP2-binding"/>
</dbReference>
<dbReference type="InterPro" id="IPR011990">
    <property type="entry name" value="TPR-like_helical_dom_sf"/>
</dbReference>
<evidence type="ECO:0000256" key="3">
    <source>
        <dbReference type="ARBA" id="ARBA00022737"/>
    </source>
</evidence>
<proteinExistence type="predicted"/>
<dbReference type="Pfam" id="PF08238">
    <property type="entry name" value="Sel1"/>
    <property type="match status" value="2"/>
</dbReference>
<dbReference type="SUPFAM" id="SSF81901">
    <property type="entry name" value="HCP-like"/>
    <property type="match status" value="1"/>
</dbReference>
<dbReference type="InterPro" id="IPR006597">
    <property type="entry name" value="Sel1-like"/>
</dbReference>
<gene>
    <name evidence="7" type="ORF">DC041_0008264</name>
</gene>